<evidence type="ECO:0000256" key="3">
    <source>
        <dbReference type="ARBA" id="ARBA00022989"/>
    </source>
</evidence>
<evidence type="ECO:0000256" key="2">
    <source>
        <dbReference type="ARBA" id="ARBA00022692"/>
    </source>
</evidence>
<dbReference type="InterPro" id="IPR001733">
    <property type="entry name" value="Peptidase_S26B"/>
</dbReference>
<keyword evidence="2 5" id="KW-0812">Transmembrane</keyword>
<organism evidence="6 7">
    <name type="scientific">Halogeometricum luteum</name>
    <dbReference type="NCBI Taxonomy" id="2950537"/>
    <lineage>
        <taxon>Archaea</taxon>
        <taxon>Methanobacteriati</taxon>
        <taxon>Methanobacteriota</taxon>
        <taxon>Stenosarchaea group</taxon>
        <taxon>Halobacteria</taxon>
        <taxon>Halobacteriales</taxon>
        <taxon>Haloferacaceae</taxon>
        <taxon>Halogeometricum</taxon>
    </lineage>
</organism>
<accession>A0ABU2G820</accession>
<dbReference type="PANTHER" id="PTHR10806:SF6">
    <property type="entry name" value="SIGNAL PEPTIDASE COMPLEX CATALYTIC SUBUNIT SEC11"/>
    <property type="match status" value="1"/>
</dbReference>
<dbReference type="SUPFAM" id="SSF51306">
    <property type="entry name" value="LexA/Signal peptidase"/>
    <property type="match status" value="1"/>
</dbReference>
<comment type="subcellular location">
    <subcellularLocation>
        <location evidence="1">Membrane</location>
    </subcellularLocation>
</comment>
<dbReference type="EMBL" id="JAMQOQ010000009">
    <property type="protein sequence ID" value="MDS0296945.1"/>
    <property type="molecule type" value="Genomic_DNA"/>
</dbReference>
<feature type="transmembrane region" description="Helical" evidence="5">
    <location>
        <begin position="34"/>
        <end position="55"/>
    </location>
</feature>
<evidence type="ECO:0000313" key="6">
    <source>
        <dbReference type="EMBL" id="MDS0296945.1"/>
    </source>
</evidence>
<name>A0ABU2G820_9EURY</name>
<sequence length="217" mass="24490">MSRKDSPPDEYDIREWARWLRQTNHPTVQIIRDLVSSALVVLLIGVVLFAISGVWPPMVAVESGSMEPHMSRGDLVFVVEESRFAPTAARDPTGVVTYRMGKRVGYRKFGSYGDVIVYRPNNTGETPIIHRARFWVNESENWYDKANPAYLDGENCREIPNCPAPQAGFITKGDANDKYDQVIGLSGPVRPVWIEGKAELRIPWIGYIRLLFGVLIV</sequence>
<dbReference type="RefSeq" id="WP_310930871.1">
    <property type="nucleotide sequence ID" value="NZ_JAMQOQ010000009.1"/>
</dbReference>
<proteinExistence type="predicted"/>
<dbReference type="InterPro" id="IPR036286">
    <property type="entry name" value="LexA/Signal_pep-like_sf"/>
</dbReference>
<protein>
    <submittedName>
        <fullName evidence="6">S26 family signal peptidase</fullName>
    </submittedName>
</protein>
<evidence type="ECO:0000256" key="4">
    <source>
        <dbReference type="ARBA" id="ARBA00023136"/>
    </source>
</evidence>
<evidence type="ECO:0000256" key="1">
    <source>
        <dbReference type="ARBA" id="ARBA00004370"/>
    </source>
</evidence>
<keyword evidence="3 5" id="KW-1133">Transmembrane helix</keyword>
<dbReference type="PANTHER" id="PTHR10806">
    <property type="entry name" value="SIGNAL PEPTIDASE COMPLEX CATALYTIC SUBUNIT SEC11"/>
    <property type="match status" value="1"/>
</dbReference>
<reference evidence="6 7" key="1">
    <citation type="submission" date="2022-06" db="EMBL/GenBank/DDBJ databases">
        <title>Halogeometricum sp. a new haloarchaeum isolate from saline soil.</title>
        <authorList>
            <person name="Strakova D."/>
            <person name="Galisteo C."/>
            <person name="Sanchez-Porro C."/>
            <person name="Ventosa A."/>
        </authorList>
    </citation>
    <scope>NUCLEOTIDE SEQUENCE [LARGE SCALE GENOMIC DNA]</scope>
    <source>
        <strain evidence="7">S3BR25-2</strain>
    </source>
</reference>
<evidence type="ECO:0000313" key="7">
    <source>
        <dbReference type="Proteomes" id="UP001254813"/>
    </source>
</evidence>
<dbReference type="CDD" id="cd06530">
    <property type="entry name" value="S26_SPase_I"/>
    <property type="match status" value="1"/>
</dbReference>
<comment type="caution">
    <text evidence="6">The sequence shown here is derived from an EMBL/GenBank/DDBJ whole genome shotgun (WGS) entry which is preliminary data.</text>
</comment>
<keyword evidence="7" id="KW-1185">Reference proteome</keyword>
<dbReference type="InterPro" id="IPR019533">
    <property type="entry name" value="Peptidase_S26"/>
</dbReference>
<evidence type="ECO:0000256" key="5">
    <source>
        <dbReference type="SAM" id="Phobius"/>
    </source>
</evidence>
<dbReference type="Proteomes" id="UP001254813">
    <property type="component" value="Unassembled WGS sequence"/>
</dbReference>
<gene>
    <name evidence="6" type="ORF">NDI79_22530</name>
</gene>
<keyword evidence="4 5" id="KW-0472">Membrane</keyword>